<keyword evidence="8" id="KW-0547">Nucleotide-binding</keyword>
<evidence type="ECO:0000313" key="17">
    <source>
        <dbReference type="EMBL" id="NOU83048.1"/>
    </source>
</evidence>
<evidence type="ECO:0000256" key="12">
    <source>
        <dbReference type="ARBA" id="ARBA00023012"/>
    </source>
</evidence>
<keyword evidence="5" id="KW-0597">Phosphoprotein</keyword>
<dbReference type="SUPFAM" id="SSF55874">
    <property type="entry name" value="ATPase domain of HSP90 chaperone/DNA topoisomerase II/histidine kinase"/>
    <property type="match status" value="1"/>
</dbReference>
<reference evidence="17 18" key="1">
    <citation type="submission" date="2019-10" db="EMBL/GenBank/DDBJ databases">
        <title>Description of Paenibacillus terricola sp. nov.</title>
        <authorList>
            <person name="Carlier A."/>
            <person name="Qi S."/>
        </authorList>
    </citation>
    <scope>NUCLEOTIDE SEQUENCE [LARGE SCALE GENOMIC DNA]</scope>
    <source>
        <strain evidence="17 18">LMG 31459</strain>
    </source>
</reference>
<dbReference type="SUPFAM" id="SSF47384">
    <property type="entry name" value="Homodimeric domain of signal transducing histidine kinase"/>
    <property type="match status" value="1"/>
</dbReference>
<keyword evidence="9" id="KW-0418">Kinase</keyword>
<feature type="transmembrane region" description="Helical" evidence="14">
    <location>
        <begin position="20"/>
        <end position="43"/>
    </location>
</feature>
<dbReference type="InterPro" id="IPR005467">
    <property type="entry name" value="His_kinase_dom"/>
</dbReference>
<dbReference type="PROSITE" id="PS50109">
    <property type="entry name" value="HIS_KIN"/>
    <property type="match status" value="1"/>
</dbReference>
<dbReference type="Pfam" id="PF00512">
    <property type="entry name" value="HisKA"/>
    <property type="match status" value="1"/>
</dbReference>
<evidence type="ECO:0000256" key="3">
    <source>
        <dbReference type="ARBA" id="ARBA00012438"/>
    </source>
</evidence>
<dbReference type="PANTHER" id="PTHR45528:SF1">
    <property type="entry name" value="SENSOR HISTIDINE KINASE CPXA"/>
    <property type="match status" value="1"/>
</dbReference>
<dbReference type="InterPro" id="IPR003661">
    <property type="entry name" value="HisK_dim/P_dom"/>
</dbReference>
<evidence type="ECO:0000256" key="9">
    <source>
        <dbReference type="ARBA" id="ARBA00022777"/>
    </source>
</evidence>
<proteinExistence type="predicted"/>
<dbReference type="RefSeq" id="WP_171720289.1">
    <property type="nucleotide sequence ID" value="NZ_WHOB01000089.1"/>
</dbReference>
<evidence type="ECO:0000256" key="8">
    <source>
        <dbReference type="ARBA" id="ARBA00022741"/>
    </source>
</evidence>
<protein>
    <recommendedName>
        <fullName evidence="3">histidine kinase</fullName>
        <ecNumber evidence="3">2.7.13.3</ecNumber>
    </recommendedName>
</protein>
<name>A0ABX1YTA3_9BACL</name>
<dbReference type="Proteomes" id="UP000596857">
    <property type="component" value="Unassembled WGS sequence"/>
</dbReference>
<evidence type="ECO:0000256" key="11">
    <source>
        <dbReference type="ARBA" id="ARBA00022989"/>
    </source>
</evidence>
<dbReference type="Pfam" id="PF02518">
    <property type="entry name" value="HATPase_c"/>
    <property type="match status" value="1"/>
</dbReference>
<evidence type="ECO:0000256" key="5">
    <source>
        <dbReference type="ARBA" id="ARBA00022553"/>
    </source>
</evidence>
<evidence type="ECO:0000256" key="13">
    <source>
        <dbReference type="ARBA" id="ARBA00023136"/>
    </source>
</evidence>
<feature type="domain" description="Histidine kinase" evidence="15">
    <location>
        <begin position="276"/>
        <end position="476"/>
    </location>
</feature>
<dbReference type="EMBL" id="WHOB01000089">
    <property type="protein sequence ID" value="NOU83048.1"/>
    <property type="molecule type" value="Genomic_DNA"/>
</dbReference>
<dbReference type="EC" id="2.7.13.3" evidence="3"/>
<accession>A0ABX1YTA3</accession>
<dbReference type="InterPro" id="IPR050398">
    <property type="entry name" value="HssS/ArlS-like"/>
</dbReference>
<feature type="transmembrane region" description="Helical" evidence="14">
    <location>
        <begin position="188"/>
        <end position="211"/>
    </location>
</feature>
<dbReference type="CDD" id="cd00082">
    <property type="entry name" value="HisKA"/>
    <property type="match status" value="1"/>
</dbReference>
<sequence length="477" mass="53968">MKRAGRFQFLRRSLLFRYLLIIIAALLFIPVVVPLTIVLYSTFGGFTREDPPEEYALYSSVDKLEIIWHEEARKLLGQPPEGITERLRALSETYHLARIFWVDNEGRTQLITVPSGPPLLEGGHAAREVPSYWTAADTVSFMKDSAALKPLAIVAFVGDQAAAGEGFMVMQIPEVITNVKYAQGLNTWYMVVMMIFFIVFIGSSWFFFIMIRRRLLRLQTAMVFTGREGLPKAVIPGKPDEIGRLEEAFNTMVTELAASRSRETEEEGLRKRLVADLSHDLRTPLTVIRSHLHVLGKEDLSARGQESLELMDQRIESLGGLIDNLLAYNLLNSGRMTLKLEQKDVLRLLRESAAAWYPLWEKEGYQIEIDLEAAPLYWDVDVSWFRRVLDNLFQNILRHARSGLYVGIFTEIRGGNRVLVILDHGGGLDGSTDSKGAGLGLSIVDLLLKRMELEWSMESTGQGTGITIWKRLPDRII</sequence>
<keyword evidence="11 14" id="KW-1133">Transmembrane helix</keyword>
<dbReference type="Gene3D" id="3.30.565.10">
    <property type="entry name" value="Histidine kinase-like ATPase, C-terminal domain"/>
    <property type="match status" value="1"/>
</dbReference>
<dbReference type="PROSITE" id="PS50885">
    <property type="entry name" value="HAMP"/>
    <property type="match status" value="1"/>
</dbReference>
<evidence type="ECO:0000256" key="7">
    <source>
        <dbReference type="ARBA" id="ARBA00022692"/>
    </source>
</evidence>
<dbReference type="SMART" id="SM00387">
    <property type="entry name" value="HATPase_c"/>
    <property type="match status" value="1"/>
</dbReference>
<evidence type="ECO:0000256" key="10">
    <source>
        <dbReference type="ARBA" id="ARBA00022840"/>
    </source>
</evidence>
<keyword evidence="13 14" id="KW-0472">Membrane</keyword>
<dbReference type="Gene3D" id="1.10.287.130">
    <property type="match status" value="1"/>
</dbReference>
<dbReference type="InterPro" id="IPR003660">
    <property type="entry name" value="HAMP_dom"/>
</dbReference>
<gene>
    <name evidence="17" type="ORF">GC101_29745</name>
</gene>
<dbReference type="InterPro" id="IPR003594">
    <property type="entry name" value="HATPase_dom"/>
</dbReference>
<evidence type="ECO:0000256" key="2">
    <source>
        <dbReference type="ARBA" id="ARBA00004651"/>
    </source>
</evidence>
<comment type="catalytic activity">
    <reaction evidence="1">
        <text>ATP + protein L-histidine = ADP + protein N-phospho-L-histidine.</text>
        <dbReference type="EC" id="2.7.13.3"/>
    </reaction>
</comment>
<evidence type="ECO:0000259" key="15">
    <source>
        <dbReference type="PROSITE" id="PS50109"/>
    </source>
</evidence>
<comment type="subcellular location">
    <subcellularLocation>
        <location evidence="2">Cell membrane</location>
        <topology evidence="2">Multi-pass membrane protein</topology>
    </subcellularLocation>
</comment>
<dbReference type="InterPro" id="IPR036890">
    <property type="entry name" value="HATPase_C_sf"/>
</dbReference>
<dbReference type="InterPro" id="IPR036097">
    <property type="entry name" value="HisK_dim/P_sf"/>
</dbReference>
<dbReference type="CDD" id="cd06225">
    <property type="entry name" value="HAMP"/>
    <property type="match status" value="1"/>
</dbReference>
<dbReference type="PANTHER" id="PTHR45528">
    <property type="entry name" value="SENSOR HISTIDINE KINASE CPXA"/>
    <property type="match status" value="1"/>
</dbReference>
<keyword evidence="10" id="KW-0067">ATP-binding</keyword>
<keyword evidence="4" id="KW-1003">Cell membrane</keyword>
<dbReference type="SMART" id="SM00388">
    <property type="entry name" value="HisKA"/>
    <property type="match status" value="1"/>
</dbReference>
<comment type="caution">
    <text evidence="17">The sequence shown here is derived from an EMBL/GenBank/DDBJ whole genome shotgun (WGS) entry which is preliminary data.</text>
</comment>
<dbReference type="Gene3D" id="6.10.340.10">
    <property type="match status" value="1"/>
</dbReference>
<evidence type="ECO:0000256" key="14">
    <source>
        <dbReference type="SAM" id="Phobius"/>
    </source>
</evidence>
<keyword evidence="12" id="KW-0902">Two-component regulatory system</keyword>
<keyword evidence="18" id="KW-1185">Reference proteome</keyword>
<evidence type="ECO:0000256" key="6">
    <source>
        <dbReference type="ARBA" id="ARBA00022679"/>
    </source>
</evidence>
<feature type="domain" description="HAMP" evidence="16">
    <location>
        <begin position="209"/>
        <end position="261"/>
    </location>
</feature>
<keyword evidence="7 14" id="KW-0812">Transmembrane</keyword>
<organism evidence="17 18">
    <name type="scientific">Paenibacillus phytohabitans</name>
    <dbReference type="NCBI Taxonomy" id="2654978"/>
    <lineage>
        <taxon>Bacteria</taxon>
        <taxon>Bacillati</taxon>
        <taxon>Bacillota</taxon>
        <taxon>Bacilli</taxon>
        <taxon>Bacillales</taxon>
        <taxon>Paenibacillaceae</taxon>
        <taxon>Paenibacillus</taxon>
    </lineage>
</organism>
<evidence type="ECO:0000313" key="18">
    <source>
        <dbReference type="Proteomes" id="UP000596857"/>
    </source>
</evidence>
<keyword evidence="6" id="KW-0808">Transferase</keyword>
<evidence type="ECO:0000259" key="16">
    <source>
        <dbReference type="PROSITE" id="PS50885"/>
    </source>
</evidence>
<evidence type="ECO:0000256" key="1">
    <source>
        <dbReference type="ARBA" id="ARBA00000085"/>
    </source>
</evidence>
<evidence type="ECO:0000256" key="4">
    <source>
        <dbReference type="ARBA" id="ARBA00022475"/>
    </source>
</evidence>